<evidence type="ECO:0000256" key="2">
    <source>
        <dbReference type="PIRSR" id="PIRSR640198-2"/>
    </source>
</evidence>
<dbReference type="SUPFAM" id="SSF140931">
    <property type="entry name" value="Fic-like"/>
    <property type="match status" value="1"/>
</dbReference>
<keyword evidence="2" id="KW-0547">Nucleotide-binding</keyword>
<gene>
    <name evidence="5" type="ORF">HMPREF9726_01306</name>
</gene>
<dbReference type="AlphaFoldDB" id="A0A0E2E681"/>
<dbReference type="Pfam" id="PF13412">
    <property type="entry name" value="HTH_24"/>
    <property type="match status" value="1"/>
</dbReference>
<dbReference type="Gene3D" id="1.10.10.10">
    <property type="entry name" value="Winged helix-like DNA-binding domain superfamily/Winged helix DNA-binding domain"/>
    <property type="match status" value="1"/>
</dbReference>
<dbReference type="Pfam" id="PF02661">
    <property type="entry name" value="Fic"/>
    <property type="match status" value="1"/>
</dbReference>
<evidence type="ECO:0000256" key="3">
    <source>
        <dbReference type="PIRSR" id="PIRSR640198-3"/>
    </source>
</evidence>
<evidence type="ECO:0000256" key="1">
    <source>
        <dbReference type="PIRSR" id="PIRSR640198-1"/>
    </source>
</evidence>
<reference evidence="5" key="1">
    <citation type="submission" date="2012-01" db="EMBL/GenBank/DDBJ databases">
        <title>The Genome Sequence of Treponema denticola H-22.</title>
        <authorList>
            <consortium name="The Broad Institute Genome Sequencing Platform"/>
            <person name="Earl A."/>
            <person name="Ward D."/>
            <person name="Feldgarden M."/>
            <person name="Gevers D."/>
            <person name="Blanton J.M."/>
            <person name="Fenno C.J."/>
            <person name="Baranova O.V."/>
            <person name="Mathney J."/>
            <person name="Dewhirst F.E."/>
            <person name="Izard J."/>
            <person name="Young S.K."/>
            <person name="Zeng Q."/>
            <person name="Gargeya S."/>
            <person name="Fitzgerald M."/>
            <person name="Haas B."/>
            <person name="Abouelleil A."/>
            <person name="Alvarado L."/>
            <person name="Arachchi H.M."/>
            <person name="Berlin A."/>
            <person name="Chapman S.B."/>
            <person name="Gearin G."/>
            <person name="Goldberg J."/>
            <person name="Griggs A."/>
            <person name="Gujja S."/>
            <person name="Hansen M."/>
            <person name="Heiman D."/>
            <person name="Howarth C."/>
            <person name="Larimer J."/>
            <person name="Lui A."/>
            <person name="MacDonald P.J.P."/>
            <person name="McCowen C."/>
            <person name="Montmayeur A."/>
            <person name="Murphy C."/>
            <person name="Neiman D."/>
            <person name="Pearson M."/>
            <person name="Priest M."/>
            <person name="Roberts A."/>
            <person name="Saif S."/>
            <person name="Shea T."/>
            <person name="Sisk P."/>
            <person name="Stolte C."/>
            <person name="Sykes S."/>
            <person name="Wortman J."/>
            <person name="Nusbaum C."/>
            <person name="Birren B."/>
        </authorList>
    </citation>
    <scope>NUCLEOTIDE SEQUENCE [LARGE SCALE GENOMIC DNA]</scope>
    <source>
        <strain evidence="5">H-22</strain>
    </source>
</reference>
<dbReference type="InterPro" id="IPR036388">
    <property type="entry name" value="WH-like_DNA-bd_sf"/>
</dbReference>
<dbReference type="EMBL" id="AGDV01000011">
    <property type="protein sequence ID" value="EMB33492.1"/>
    <property type="molecule type" value="Genomic_DNA"/>
</dbReference>
<feature type="domain" description="Fido" evidence="4">
    <location>
        <begin position="101"/>
        <end position="243"/>
    </location>
</feature>
<feature type="binding site" evidence="2">
    <location>
        <begin position="184"/>
        <end position="191"/>
    </location>
    <ligand>
        <name>ATP</name>
        <dbReference type="ChEBI" id="CHEBI:30616"/>
    </ligand>
</feature>
<feature type="site" description="Important for autoinhibition of adenylyltransferase activity" evidence="3">
    <location>
        <position position="57"/>
    </location>
</feature>
<feature type="binding site" evidence="2">
    <location>
        <begin position="221"/>
        <end position="222"/>
    </location>
    <ligand>
        <name>ATP</name>
        <dbReference type="ChEBI" id="CHEBI:30616"/>
    </ligand>
</feature>
<proteinExistence type="predicted"/>
<comment type="caution">
    <text evidence="5">The sequence shown here is derived from an EMBL/GenBank/DDBJ whole genome shotgun (WGS) entry which is preliminary data.</text>
</comment>
<dbReference type="PANTHER" id="PTHR13504:SF38">
    <property type="entry name" value="FIDO DOMAIN-CONTAINING PROTEIN"/>
    <property type="match status" value="1"/>
</dbReference>
<dbReference type="PATRIC" id="fig|999432.5.peg.1358"/>
<accession>A0A0E2E681</accession>
<dbReference type="PANTHER" id="PTHR13504">
    <property type="entry name" value="FIDO DOMAIN-CONTAINING PROTEIN DDB_G0283145"/>
    <property type="match status" value="1"/>
</dbReference>
<keyword evidence="2" id="KW-0067">ATP-binding</keyword>
<dbReference type="Gene3D" id="1.10.3290.10">
    <property type="entry name" value="Fido-like domain"/>
    <property type="match status" value="1"/>
</dbReference>
<feature type="active site" evidence="1">
    <location>
        <position position="180"/>
    </location>
</feature>
<dbReference type="Proteomes" id="UP000011705">
    <property type="component" value="Chromosome"/>
</dbReference>
<dbReference type="PROSITE" id="PS51459">
    <property type="entry name" value="FIDO"/>
    <property type="match status" value="1"/>
</dbReference>
<dbReference type="InterPro" id="IPR003812">
    <property type="entry name" value="Fido"/>
</dbReference>
<dbReference type="RefSeq" id="WP_002684364.1">
    <property type="nucleotide sequence ID" value="NZ_CM001795.1"/>
</dbReference>
<dbReference type="HOGENOM" id="CLU_047250_0_0_12"/>
<dbReference type="InterPro" id="IPR036597">
    <property type="entry name" value="Fido-like_dom_sf"/>
</dbReference>
<evidence type="ECO:0000313" key="5">
    <source>
        <dbReference type="EMBL" id="EMB33492.1"/>
    </source>
</evidence>
<sequence>MGMSYEPPFKITSKAINLISQISEKIGEISTLENTERTVQLRKKNRIRTIHSSLAIENNSLTIEQITAIIEGKRVLGPPNEIQEVKNAVQAYELLLSLNPYKQNDLLKAHQLMMNDLVKNSGKYRKGGVGIFDGKEVVHVAPPADRVPFLMSDLFDWLKGTDVHPLIKSCVFHYEFEFIHPFEDGNGRMGRLWQTVILTEWKPIFAWLPIETLIKENQKLYYKALGISDSNADSTEFIEFMLSIILKTIKEIIATELKITQKITQKITVNQQKIIDSIKNNPYITQEELAEIVGIARLNIIKNMKKLQEQNIIKRIGADKNGYWQIIDEK</sequence>
<dbReference type="GO" id="GO:0005524">
    <property type="term" value="F:ATP binding"/>
    <property type="evidence" value="ECO:0007669"/>
    <property type="project" value="UniProtKB-KW"/>
</dbReference>
<evidence type="ECO:0000259" key="4">
    <source>
        <dbReference type="PROSITE" id="PS51459"/>
    </source>
</evidence>
<dbReference type="InterPro" id="IPR040198">
    <property type="entry name" value="Fido_containing"/>
</dbReference>
<dbReference type="SUPFAM" id="SSF46785">
    <property type="entry name" value="Winged helix' DNA-binding domain"/>
    <property type="match status" value="1"/>
</dbReference>
<dbReference type="InterPro" id="IPR036390">
    <property type="entry name" value="WH_DNA-bd_sf"/>
</dbReference>
<name>A0A0E2E681_TREDN</name>
<protein>
    <recommendedName>
        <fullName evidence="4">Fido domain-containing protein</fullName>
    </recommendedName>
</protein>
<organism evidence="5">
    <name type="scientific">Treponema denticola H-22</name>
    <dbReference type="NCBI Taxonomy" id="999432"/>
    <lineage>
        <taxon>Bacteria</taxon>
        <taxon>Pseudomonadati</taxon>
        <taxon>Spirochaetota</taxon>
        <taxon>Spirochaetia</taxon>
        <taxon>Spirochaetales</taxon>
        <taxon>Treponemataceae</taxon>
        <taxon>Treponema</taxon>
    </lineage>
</organism>